<dbReference type="RefSeq" id="WP_010195907.1">
    <property type="nucleotide sequence ID" value="NZ_CP020880.1"/>
</dbReference>
<dbReference type="GO" id="GO:1901891">
    <property type="term" value="P:regulation of cell septum assembly"/>
    <property type="evidence" value="ECO:0007669"/>
    <property type="project" value="InterPro"/>
</dbReference>
<dbReference type="EMBL" id="VTEU01000003">
    <property type="protein sequence ID" value="TYS59097.1"/>
    <property type="molecule type" value="Genomic_DNA"/>
</dbReference>
<dbReference type="InterPro" id="IPR005526">
    <property type="entry name" value="Septum_form_inhib_MinC_C"/>
</dbReference>
<dbReference type="OrthoDB" id="9790810at2"/>
<keyword evidence="2 6" id="KW-0132">Cell division</keyword>
<evidence type="ECO:0000313" key="13">
    <source>
        <dbReference type="Proteomes" id="UP000323393"/>
    </source>
</evidence>
<sequence>MSNYILVEVNVVNRQKQQYVTIKGTKEGLTLHLDDTCSFQELLAEIEAKLTSNSNPDETPLLGVRLKVGNRFLTNKQQEKLRDVIRSKKNFIVEDIESNVVTKEQAIQWKKESEIVPVARMIRSGQVLEVEGDLLLIGDVNPGGTVKAGGNVFVLGALRGSAYAGLQGKKDAVIAASLMKPTLLSIDNTINRAPDLSEQLEGSSEMECAYINDSDQIVIDRLQLLSQLRPMLTRLERRM</sequence>
<dbReference type="NCBIfam" id="TIGR01222">
    <property type="entry name" value="minC"/>
    <property type="match status" value="1"/>
</dbReference>
<reference evidence="13 14" key="2">
    <citation type="submission" date="2019-08" db="EMBL/GenBank/DDBJ databases">
        <title>Bacillus genomes from the desert of Cuatro Cienegas, Coahuila.</title>
        <authorList>
            <person name="Olmedo-Alvarez G."/>
        </authorList>
    </citation>
    <scope>NUCLEOTIDE SEQUENCE [LARGE SCALE GENOMIC DNA]</scope>
    <source>
        <strain evidence="10 13">CH88_3T</strain>
        <strain evidence="11 14">CH98b_3T</strain>
    </source>
</reference>
<organism evidence="10 13">
    <name type="scientific">Sutcliffiella horikoshii</name>
    <dbReference type="NCBI Taxonomy" id="79883"/>
    <lineage>
        <taxon>Bacteria</taxon>
        <taxon>Bacillati</taxon>
        <taxon>Bacillota</taxon>
        <taxon>Bacilli</taxon>
        <taxon>Bacillales</taxon>
        <taxon>Bacillaceae</taxon>
        <taxon>Sutcliffiella</taxon>
    </lineage>
</organism>
<dbReference type="Pfam" id="PF03775">
    <property type="entry name" value="MinC_C"/>
    <property type="match status" value="1"/>
</dbReference>
<dbReference type="PANTHER" id="PTHR34108:SF1">
    <property type="entry name" value="SEPTUM SITE-DETERMINING PROTEIN MINC"/>
    <property type="match status" value="1"/>
</dbReference>
<evidence type="ECO:0000256" key="1">
    <source>
        <dbReference type="ARBA" id="ARBA00006291"/>
    </source>
</evidence>
<evidence type="ECO:0000256" key="2">
    <source>
        <dbReference type="ARBA" id="ARBA00022618"/>
    </source>
</evidence>
<dbReference type="AlphaFoldDB" id="A0A1Y0CQF4"/>
<keyword evidence="4 6" id="KW-0131">Cell cycle</keyword>
<comment type="similarity">
    <text evidence="1 6">Belongs to the MinC family.</text>
</comment>
<protein>
    <recommendedName>
        <fullName evidence="6">Probable septum site-determining protein MinC</fullName>
    </recommendedName>
</protein>
<feature type="domain" description="Septum formation inhibitor MinC C-terminal" evidence="7">
    <location>
        <begin position="118"/>
        <end position="219"/>
    </location>
</feature>
<evidence type="ECO:0000256" key="3">
    <source>
        <dbReference type="ARBA" id="ARBA00023210"/>
    </source>
</evidence>
<evidence type="ECO:0000313" key="12">
    <source>
        <dbReference type="Proteomes" id="UP000195573"/>
    </source>
</evidence>
<gene>
    <name evidence="6 10" type="primary">minC</name>
    <name evidence="9" type="ORF">B4U37_15990</name>
    <name evidence="10" type="ORF">FZC74_10155</name>
    <name evidence="11" type="ORF">FZC75_14440</name>
</gene>
<dbReference type="InterPro" id="IPR036145">
    <property type="entry name" value="MinC_C_sf"/>
</dbReference>
<keyword evidence="12" id="KW-1185">Reference proteome</keyword>
<dbReference type="GO" id="GO:0000902">
    <property type="term" value="P:cell morphogenesis"/>
    <property type="evidence" value="ECO:0007669"/>
    <property type="project" value="InterPro"/>
</dbReference>
<dbReference type="Gene3D" id="3.30.160.540">
    <property type="match status" value="1"/>
</dbReference>
<dbReference type="SUPFAM" id="SSF63848">
    <property type="entry name" value="Cell-division inhibitor MinC, C-terminal domain"/>
    <property type="match status" value="1"/>
</dbReference>
<dbReference type="HAMAP" id="MF_00267">
    <property type="entry name" value="MinC"/>
    <property type="match status" value="1"/>
</dbReference>
<evidence type="ECO:0000256" key="5">
    <source>
        <dbReference type="ARBA" id="ARBA00046874"/>
    </source>
</evidence>
<dbReference type="InterPro" id="IPR013033">
    <property type="entry name" value="MinC"/>
</dbReference>
<dbReference type="Proteomes" id="UP000324517">
    <property type="component" value="Unassembled WGS sequence"/>
</dbReference>
<dbReference type="Proteomes" id="UP000323393">
    <property type="component" value="Unassembled WGS sequence"/>
</dbReference>
<dbReference type="EMBL" id="CP020880">
    <property type="protein sequence ID" value="ART77458.1"/>
    <property type="molecule type" value="Genomic_DNA"/>
</dbReference>
<name>A0A1Y0CQF4_9BACI</name>
<evidence type="ECO:0000256" key="6">
    <source>
        <dbReference type="HAMAP-Rule" id="MF_00267"/>
    </source>
</evidence>
<evidence type="ECO:0000259" key="7">
    <source>
        <dbReference type="Pfam" id="PF03775"/>
    </source>
</evidence>
<proteinExistence type="inferred from homology"/>
<dbReference type="GO" id="GO:0000917">
    <property type="term" value="P:division septum assembly"/>
    <property type="evidence" value="ECO:0007669"/>
    <property type="project" value="UniProtKB-KW"/>
</dbReference>
<dbReference type="Gene3D" id="2.160.20.70">
    <property type="match status" value="1"/>
</dbReference>
<evidence type="ECO:0000313" key="11">
    <source>
        <dbReference type="EMBL" id="TYS71223.1"/>
    </source>
</evidence>
<dbReference type="PANTHER" id="PTHR34108">
    <property type="entry name" value="SEPTUM SITE-DETERMINING PROTEIN MINC"/>
    <property type="match status" value="1"/>
</dbReference>
<evidence type="ECO:0000313" key="14">
    <source>
        <dbReference type="Proteomes" id="UP000324517"/>
    </source>
</evidence>
<evidence type="ECO:0000313" key="9">
    <source>
        <dbReference type="EMBL" id="ART77458.1"/>
    </source>
</evidence>
<comment type="function">
    <text evidence="6">Cell division inhibitor that blocks the formation of polar Z ring septums. Rapidly oscillates between the poles of the cell to destabilize FtsZ filaments that have formed before they mature into polar Z rings. Prevents FtsZ polymerization.</text>
</comment>
<evidence type="ECO:0000259" key="8">
    <source>
        <dbReference type="Pfam" id="PF22642"/>
    </source>
</evidence>
<keyword evidence="3 6" id="KW-0717">Septation</keyword>
<dbReference type="Pfam" id="PF22642">
    <property type="entry name" value="MinC_N_1"/>
    <property type="match status" value="1"/>
</dbReference>
<comment type="subunit">
    <text evidence="5 6">Interacts with MinD and FtsZ.</text>
</comment>
<dbReference type="InterPro" id="IPR016098">
    <property type="entry name" value="CAP/MinC_C"/>
</dbReference>
<dbReference type="KEGG" id="bhk:B4U37_15990"/>
<evidence type="ECO:0000313" key="10">
    <source>
        <dbReference type="EMBL" id="TYS59097.1"/>
    </source>
</evidence>
<accession>A0A1Y0CQF4</accession>
<evidence type="ECO:0000256" key="4">
    <source>
        <dbReference type="ARBA" id="ARBA00023306"/>
    </source>
</evidence>
<reference evidence="9 12" key="1">
    <citation type="submission" date="2017-04" db="EMBL/GenBank/DDBJ databases">
        <title>Complete Genome Sequence of the Bacillus horikoshii 20a strain from Cuatro Cienegas, Coahuila, Mexico.</title>
        <authorList>
            <person name="Zarza E."/>
            <person name="Alcaraz L.D."/>
            <person name="Aguilar-Salinas B."/>
            <person name="Islas A."/>
            <person name="Olmedo-Alvarez G."/>
        </authorList>
    </citation>
    <scope>NUCLEOTIDE SEQUENCE [LARGE SCALE GENOMIC DNA]</scope>
    <source>
        <strain evidence="9 12">20a</strain>
    </source>
</reference>
<feature type="domain" description="Septum site-determining protein MinC N-terminal" evidence="8">
    <location>
        <begin position="20"/>
        <end position="96"/>
    </location>
</feature>
<dbReference type="InterPro" id="IPR055219">
    <property type="entry name" value="MinC_N_1"/>
</dbReference>
<dbReference type="EMBL" id="VTET01000007">
    <property type="protein sequence ID" value="TYS71223.1"/>
    <property type="molecule type" value="Genomic_DNA"/>
</dbReference>
<dbReference type="GeneID" id="96739916"/>
<dbReference type="Proteomes" id="UP000195573">
    <property type="component" value="Chromosome"/>
</dbReference>